<dbReference type="Pfam" id="PF02803">
    <property type="entry name" value="Thiolase_C"/>
    <property type="match status" value="1"/>
</dbReference>
<evidence type="ECO:0000313" key="9">
    <source>
        <dbReference type="EMBL" id="KAF4685936.1"/>
    </source>
</evidence>
<dbReference type="AlphaFoldDB" id="A0A7J6NQJ1"/>
<dbReference type="GO" id="GO:0003985">
    <property type="term" value="F:acetyl-CoA C-acetyltransferase activity"/>
    <property type="evidence" value="ECO:0007669"/>
    <property type="project" value="TreeGrafter"/>
</dbReference>
<proteinExistence type="inferred from homology"/>
<feature type="domain" description="Thiolase N-terminal" evidence="7">
    <location>
        <begin position="73"/>
        <end position="155"/>
    </location>
</feature>
<dbReference type="Gene3D" id="3.40.47.10">
    <property type="match status" value="3"/>
</dbReference>
<evidence type="ECO:0000256" key="1">
    <source>
        <dbReference type="ARBA" id="ARBA00010982"/>
    </source>
</evidence>
<feature type="domain" description="Thiolase C-terminal" evidence="8">
    <location>
        <begin position="203"/>
        <end position="325"/>
    </location>
</feature>
<feature type="domain" description="Thiolase N-terminal" evidence="7">
    <location>
        <begin position="157"/>
        <end position="196"/>
    </location>
</feature>
<evidence type="ECO:0008006" key="11">
    <source>
        <dbReference type="Google" id="ProtNLM"/>
    </source>
</evidence>
<comment type="caution">
    <text evidence="9">The sequence shown here is derived from an EMBL/GenBank/DDBJ whole genome shotgun (WGS) entry which is preliminary data.</text>
</comment>
<dbReference type="Pfam" id="PF00108">
    <property type="entry name" value="Thiolase_N"/>
    <property type="match status" value="2"/>
</dbReference>
<dbReference type="CDD" id="cd00751">
    <property type="entry name" value="thiolase"/>
    <property type="match status" value="1"/>
</dbReference>
<dbReference type="InterPro" id="IPR020613">
    <property type="entry name" value="Thiolase_CS"/>
</dbReference>
<dbReference type="SUPFAM" id="SSF53901">
    <property type="entry name" value="Thiolase-like"/>
    <property type="match status" value="2"/>
</dbReference>
<dbReference type="GO" id="GO:0005739">
    <property type="term" value="C:mitochondrion"/>
    <property type="evidence" value="ECO:0007669"/>
    <property type="project" value="TreeGrafter"/>
</dbReference>
<dbReference type="InterPro" id="IPR020616">
    <property type="entry name" value="Thiolase_N"/>
</dbReference>
<evidence type="ECO:0000256" key="5">
    <source>
        <dbReference type="ARBA" id="ARBA00023315"/>
    </source>
</evidence>
<sequence length="327" mass="34519">MPIIRPLSLPRSAVIVGYARTPIGSFLGRLSSFKAPQLAAHAITRALAQAKVDGGEVDQVIMGHVLSAACGQIVAGGMESMSNTPHALTEARSGGYKYGHGQLVDLVLRDGLWDVYNDIHMGKCAEKTVKEFGITREEQDDYAIQSYQRAAAAFTNLKIERVAAVRPAFIKDGTITAANASKLNDGAAALVVVSEEFSREQGLTPLARIISWADFEQDPIDYSISPAGAARVALQRAGMTPKDVDVWEINEAFSSVAIANMKLLDLDPSRVNVDGGAVALGHPIGASGARLVGTLTRILGENDYSVGCATICNGGGGATSVVIERIQ</sequence>
<reference evidence="9 10" key="1">
    <citation type="submission" date="2020-04" db="EMBL/GenBank/DDBJ databases">
        <title>Perkinsus olseni comparative genomics.</title>
        <authorList>
            <person name="Bogema D.R."/>
        </authorList>
    </citation>
    <scope>NUCLEOTIDE SEQUENCE [LARGE SCALE GENOMIC DNA]</scope>
    <source>
        <strain evidence="9">00978-12</strain>
    </source>
</reference>
<evidence type="ECO:0000256" key="3">
    <source>
        <dbReference type="ARBA" id="ARBA00022723"/>
    </source>
</evidence>
<dbReference type="GO" id="GO:0006635">
    <property type="term" value="P:fatty acid beta-oxidation"/>
    <property type="evidence" value="ECO:0007669"/>
    <property type="project" value="TreeGrafter"/>
</dbReference>
<name>A0A7J6NQJ1_PEROL</name>
<evidence type="ECO:0000256" key="6">
    <source>
        <dbReference type="RuleBase" id="RU003557"/>
    </source>
</evidence>
<keyword evidence="3" id="KW-0479">Metal-binding</keyword>
<comment type="similarity">
    <text evidence="1 6">Belongs to the thiolase-like superfamily. Thiolase family.</text>
</comment>
<dbReference type="Proteomes" id="UP000541610">
    <property type="component" value="Unassembled WGS sequence"/>
</dbReference>
<evidence type="ECO:0000259" key="7">
    <source>
        <dbReference type="Pfam" id="PF00108"/>
    </source>
</evidence>
<dbReference type="InterPro" id="IPR016039">
    <property type="entry name" value="Thiolase-like"/>
</dbReference>
<organism evidence="9 10">
    <name type="scientific">Perkinsus olseni</name>
    <name type="common">Perkinsus atlanticus</name>
    <dbReference type="NCBI Taxonomy" id="32597"/>
    <lineage>
        <taxon>Eukaryota</taxon>
        <taxon>Sar</taxon>
        <taxon>Alveolata</taxon>
        <taxon>Perkinsozoa</taxon>
        <taxon>Perkinsea</taxon>
        <taxon>Perkinsida</taxon>
        <taxon>Perkinsidae</taxon>
        <taxon>Perkinsus</taxon>
    </lineage>
</organism>
<evidence type="ECO:0000259" key="8">
    <source>
        <dbReference type="Pfam" id="PF02803"/>
    </source>
</evidence>
<protein>
    <recommendedName>
        <fullName evidence="11">Erg10, acetyl-CoA C-acetyltransferase</fullName>
    </recommendedName>
</protein>
<dbReference type="InterPro" id="IPR002155">
    <property type="entry name" value="Thiolase"/>
</dbReference>
<evidence type="ECO:0000256" key="2">
    <source>
        <dbReference type="ARBA" id="ARBA00022679"/>
    </source>
</evidence>
<dbReference type="PANTHER" id="PTHR18919:SF156">
    <property type="entry name" value="ACETYL-COA ACETYLTRANSFERASE, MITOCHONDRIAL"/>
    <property type="match status" value="1"/>
</dbReference>
<dbReference type="PROSITE" id="PS00737">
    <property type="entry name" value="THIOLASE_2"/>
    <property type="match status" value="1"/>
</dbReference>
<evidence type="ECO:0000256" key="4">
    <source>
        <dbReference type="ARBA" id="ARBA00022958"/>
    </source>
</evidence>
<accession>A0A7J6NQJ1</accession>
<gene>
    <name evidence="9" type="ORF">FOZ60_005915</name>
</gene>
<dbReference type="EMBL" id="JABANP010000241">
    <property type="protein sequence ID" value="KAF4685936.1"/>
    <property type="molecule type" value="Genomic_DNA"/>
</dbReference>
<keyword evidence="5 6" id="KW-0012">Acyltransferase</keyword>
<dbReference type="OrthoDB" id="5404651at2759"/>
<keyword evidence="2 6" id="KW-0808">Transferase</keyword>
<dbReference type="PANTHER" id="PTHR18919">
    <property type="entry name" value="ACETYL-COA C-ACYLTRANSFERASE"/>
    <property type="match status" value="1"/>
</dbReference>
<keyword evidence="4" id="KW-0630">Potassium</keyword>
<evidence type="ECO:0000313" key="10">
    <source>
        <dbReference type="Proteomes" id="UP000541610"/>
    </source>
</evidence>
<dbReference type="InterPro" id="IPR020617">
    <property type="entry name" value="Thiolase_C"/>
</dbReference>
<dbReference type="GO" id="GO:0046872">
    <property type="term" value="F:metal ion binding"/>
    <property type="evidence" value="ECO:0007669"/>
    <property type="project" value="UniProtKB-KW"/>
</dbReference>